<organism evidence="1">
    <name type="scientific">Arundo donax</name>
    <name type="common">Giant reed</name>
    <name type="synonym">Donax arundinaceus</name>
    <dbReference type="NCBI Taxonomy" id="35708"/>
    <lineage>
        <taxon>Eukaryota</taxon>
        <taxon>Viridiplantae</taxon>
        <taxon>Streptophyta</taxon>
        <taxon>Embryophyta</taxon>
        <taxon>Tracheophyta</taxon>
        <taxon>Spermatophyta</taxon>
        <taxon>Magnoliopsida</taxon>
        <taxon>Liliopsida</taxon>
        <taxon>Poales</taxon>
        <taxon>Poaceae</taxon>
        <taxon>PACMAD clade</taxon>
        <taxon>Arundinoideae</taxon>
        <taxon>Arundineae</taxon>
        <taxon>Arundo</taxon>
    </lineage>
</organism>
<reference evidence="1" key="2">
    <citation type="journal article" date="2015" name="Data Brief">
        <title>Shoot transcriptome of the giant reed, Arundo donax.</title>
        <authorList>
            <person name="Barrero R.A."/>
            <person name="Guerrero F.D."/>
            <person name="Moolhuijzen P."/>
            <person name="Goolsby J.A."/>
            <person name="Tidwell J."/>
            <person name="Bellgard S.E."/>
            <person name="Bellgard M.I."/>
        </authorList>
    </citation>
    <scope>NUCLEOTIDE SEQUENCE</scope>
    <source>
        <tissue evidence="1">Shoot tissue taken approximately 20 cm above the soil surface</tissue>
    </source>
</reference>
<evidence type="ECO:0000313" key="1">
    <source>
        <dbReference type="EMBL" id="JAD20176.1"/>
    </source>
</evidence>
<proteinExistence type="predicted"/>
<accession>A0A0A8Y208</accession>
<name>A0A0A8Y208_ARUDO</name>
<dbReference type="AlphaFoldDB" id="A0A0A8Y208"/>
<sequence length="48" mass="5875">MLDSLVRTSYLASWSYFFYKKRRCAVTLKHFTQVRIIKKKPKRDISYT</sequence>
<reference evidence="1" key="1">
    <citation type="submission" date="2014-09" db="EMBL/GenBank/DDBJ databases">
        <authorList>
            <person name="Magalhaes I.L.F."/>
            <person name="Oliveira U."/>
            <person name="Santos F.R."/>
            <person name="Vidigal T.H.D.A."/>
            <person name="Brescovit A.D."/>
            <person name="Santos A.J."/>
        </authorList>
    </citation>
    <scope>NUCLEOTIDE SEQUENCE</scope>
    <source>
        <tissue evidence="1">Shoot tissue taken approximately 20 cm above the soil surface</tissue>
    </source>
</reference>
<dbReference type="EMBL" id="GBRH01277719">
    <property type="protein sequence ID" value="JAD20176.1"/>
    <property type="molecule type" value="Transcribed_RNA"/>
</dbReference>
<protein>
    <submittedName>
        <fullName evidence="1">Uncharacterized protein</fullName>
    </submittedName>
</protein>